<gene>
    <name evidence="2" type="ORF">HNP48_001436</name>
</gene>
<organism evidence="2 3">
    <name type="scientific">Acidovorax soli</name>
    <dbReference type="NCBI Taxonomy" id="592050"/>
    <lineage>
        <taxon>Bacteria</taxon>
        <taxon>Pseudomonadati</taxon>
        <taxon>Pseudomonadota</taxon>
        <taxon>Betaproteobacteria</taxon>
        <taxon>Burkholderiales</taxon>
        <taxon>Comamonadaceae</taxon>
        <taxon>Acidovorax</taxon>
    </lineage>
</organism>
<comment type="caution">
    <text evidence="2">The sequence shown here is derived from an EMBL/GenBank/DDBJ whole genome shotgun (WGS) entry which is preliminary data.</text>
</comment>
<name>A0A7X0PC06_9BURK</name>
<dbReference type="RefSeq" id="WP_184856196.1">
    <property type="nucleotide sequence ID" value="NZ_JACHLK010000002.1"/>
</dbReference>
<accession>A0A7X0PC06</accession>
<keyword evidence="1" id="KW-0732">Signal</keyword>
<dbReference type="PROSITE" id="PS51257">
    <property type="entry name" value="PROKAR_LIPOPROTEIN"/>
    <property type="match status" value="1"/>
</dbReference>
<dbReference type="EMBL" id="JACHLK010000002">
    <property type="protein sequence ID" value="MBB6558772.1"/>
    <property type="molecule type" value="Genomic_DNA"/>
</dbReference>
<dbReference type="Proteomes" id="UP000575083">
    <property type="component" value="Unassembled WGS sequence"/>
</dbReference>
<keyword evidence="3" id="KW-1185">Reference proteome</keyword>
<evidence type="ECO:0000313" key="3">
    <source>
        <dbReference type="Proteomes" id="UP000575083"/>
    </source>
</evidence>
<evidence type="ECO:0000256" key="1">
    <source>
        <dbReference type="SAM" id="SignalP"/>
    </source>
</evidence>
<sequence length="516" mass="55111">MRPPTFLRTGLTALALGACLAATAAPLPDMPDTLIEKSRLVRESRDRVWDPASGQLGNLRQVRIVAEGCTVRVISGPDNRLIGPRDMVDVGEDNYIPGDKTVPRDVVLRMRGGAKQQQQQQARGTPCFTLQVATADYFLLSGDRATYLFDRVEQPAMRVFFNPSSQLRVWFQDVKMGLLSVESNAGALAGGTGQVQWLKLSSAQSSTSMLFHEVHARHIGVTSLAPRARYSIRIGPDTKAGYYQPARAPGNLAELYPIWIDGPLDALNIPASRVHPMALTPEIRREALALRNEVLGRAGPSPALPSSPGPAALVPSPPVATAPRQLVADGFRPYLPPGVELASVNLHKAGGAMEGTAPDVATVRTLVQSLGRSPDVVYTQLAFTRPQGAQVAFRVLFDLACQAPGEPSICLSGSNSGNGSAYTEEQIRGELLPLLGPQVDLTRLQLREGGVVLLEGRASDADARAALARVREQAPWLRGSSSGIGNGSFSARMVLVCQAPPPRQGGICKAPLSAKR</sequence>
<evidence type="ECO:0000313" key="2">
    <source>
        <dbReference type="EMBL" id="MBB6558772.1"/>
    </source>
</evidence>
<feature type="chain" id="PRO_5031549652" description="SPOR domain-containing protein" evidence="1">
    <location>
        <begin position="25"/>
        <end position="516"/>
    </location>
</feature>
<dbReference type="AlphaFoldDB" id="A0A7X0PC06"/>
<proteinExistence type="predicted"/>
<evidence type="ECO:0008006" key="4">
    <source>
        <dbReference type="Google" id="ProtNLM"/>
    </source>
</evidence>
<reference evidence="2 3" key="1">
    <citation type="submission" date="2020-08" db="EMBL/GenBank/DDBJ databases">
        <title>Functional genomics of gut bacteria from endangered species of beetles.</title>
        <authorList>
            <person name="Carlos-Shanley C."/>
        </authorList>
    </citation>
    <scope>NUCLEOTIDE SEQUENCE [LARGE SCALE GENOMIC DNA]</scope>
    <source>
        <strain evidence="2 3">S00198</strain>
    </source>
</reference>
<protein>
    <recommendedName>
        <fullName evidence="4">SPOR domain-containing protein</fullName>
    </recommendedName>
</protein>
<feature type="signal peptide" evidence="1">
    <location>
        <begin position="1"/>
        <end position="24"/>
    </location>
</feature>